<dbReference type="Proteomes" id="UP001473302">
    <property type="component" value="Unassembled WGS sequence"/>
</dbReference>
<sequence length="160" mass="18180">MFSPDNVSIRPDMIFSTKLACGTELEIANGEIKRPGVSKCEVDKARVRVLETAKRQLHLRLKTTSAAHKHVTFGVLIYGFSFEFYVVRFMDGFYPYEKISWGQLPRFNCLNPVLEHTLCSILTLKHSMLMSVAGEDTTPVVVTDMHLLPTVTYCEVYKES</sequence>
<organism evidence="1 2">
    <name type="scientific">Mucor flavus</name>
    <dbReference type="NCBI Taxonomy" id="439312"/>
    <lineage>
        <taxon>Eukaryota</taxon>
        <taxon>Fungi</taxon>
        <taxon>Fungi incertae sedis</taxon>
        <taxon>Mucoromycota</taxon>
        <taxon>Mucoromycotina</taxon>
        <taxon>Mucoromycetes</taxon>
        <taxon>Mucorales</taxon>
        <taxon>Mucorineae</taxon>
        <taxon>Mucoraceae</taxon>
        <taxon>Mucor</taxon>
    </lineage>
</organism>
<gene>
    <name evidence="1" type="ORF">MFLAVUS_007865</name>
</gene>
<accession>A0ABP9Z5G8</accession>
<comment type="caution">
    <text evidence="1">The sequence shown here is derived from an EMBL/GenBank/DDBJ whole genome shotgun (WGS) entry which is preliminary data.</text>
</comment>
<protein>
    <submittedName>
        <fullName evidence="1">Uncharacterized protein</fullName>
    </submittedName>
</protein>
<proteinExistence type="predicted"/>
<reference evidence="1 2" key="1">
    <citation type="submission" date="2024-04" db="EMBL/GenBank/DDBJ databases">
        <title>genome sequences of Mucor flavus KT1a and Helicostylum pulchrum KT1b strains isolated from the surface of a dry-aged beef.</title>
        <authorList>
            <person name="Toyotome T."/>
            <person name="Hosono M."/>
            <person name="Torimaru M."/>
            <person name="Fukuda K."/>
            <person name="Mikami N."/>
        </authorList>
    </citation>
    <scope>NUCLEOTIDE SEQUENCE [LARGE SCALE GENOMIC DNA]</scope>
    <source>
        <strain evidence="1 2">KT1a</strain>
    </source>
</reference>
<name>A0ABP9Z5G8_9FUNG</name>
<evidence type="ECO:0000313" key="2">
    <source>
        <dbReference type="Proteomes" id="UP001473302"/>
    </source>
</evidence>
<dbReference type="EMBL" id="BAABUK010000021">
    <property type="protein sequence ID" value="GAA5814370.1"/>
    <property type="molecule type" value="Genomic_DNA"/>
</dbReference>
<evidence type="ECO:0000313" key="1">
    <source>
        <dbReference type="EMBL" id="GAA5814370.1"/>
    </source>
</evidence>
<keyword evidence="2" id="KW-1185">Reference proteome</keyword>